<dbReference type="Proteomes" id="UP000282597">
    <property type="component" value="Chromosome"/>
</dbReference>
<sequence>MAITPADVKARFPVLDAVEDAQLQLLIDDTRPFFNIERWGKFYPRGACLLVAHFWTLQQKFDKGETAPIHAVTSRKAGEVQLSYASPSPLEMQDAWLASTNYGQQYLSLRKQVGFGALVV</sequence>
<protein>
    <submittedName>
        <fullName evidence="1">Uncharacterized protein</fullName>
    </submittedName>
</protein>
<organism evidence="1 2">
    <name type="scientific">Mycoavidus cysteinexigens</name>
    <dbReference type="NCBI Taxonomy" id="1553431"/>
    <lineage>
        <taxon>Bacteria</taxon>
        <taxon>Pseudomonadati</taxon>
        <taxon>Pseudomonadota</taxon>
        <taxon>Betaproteobacteria</taxon>
        <taxon>Burkholderiales</taxon>
        <taxon>Burkholderiaceae</taxon>
        <taxon>Mycoavidus</taxon>
    </lineage>
</organism>
<gene>
    <name evidence="1" type="ORF">MCB1EB_1297</name>
</gene>
<evidence type="ECO:0000313" key="2">
    <source>
        <dbReference type="Proteomes" id="UP000282597"/>
    </source>
</evidence>
<dbReference type="InterPro" id="IPR025127">
    <property type="entry name" value="DUF4054"/>
</dbReference>
<accession>A0A2Z6EVL4</accession>
<dbReference type="AlphaFoldDB" id="A0A2Z6EVL4"/>
<keyword evidence="2" id="KW-1185">Reference proteome</keyword>
<dbReference type="KEGG" id="mcys:MCB1EB_1297"/>
<dbReference type="EMBL" id="AP018150">
    <property type="protein sequence ID" value="BBE09458.1"/>
    <property type="molecule type" value="Genomic_DNA"/>
</dbReference>
<evidence type="ECO:0000313" key="1">
    <source>
        <dbReference type="EMBL" id="BBE09458.1"/>
    </source>
</evidence>
<reference evidence="1 2" key="1">
    <citation type="journal article" date="2018" name="Microbes Environ.">
        <title>Comparative Genomic Insights into Endofungal Lifestyles of Two Bacterial Endosymbionts, Mycoavidus cysteinexigens and Burkholderia rhizoxinica.</title>
        <authorList>
            <person name="Sharmin D."/>
            <person name="Guo Y."/>
            <person name="Nishizawa T."/>
            <person name="Ohshima S."/>
            <person name="Sato Y."/>
            <person name="Takashima Y."/>
            <person name="Narisawa K."/>
            <person name="Ohta H."/>
        </authorList>
    </citation>
    <scope>NUCLEOTIDE SEQUENCE [LARGE SCALE GENOMIC DNA]</scope>
    <source>
        <strain evidence="1 2">B1-EB</strain>
    </source>
</reference>
<dbReference type="Pfam" id="PF13262">
    <property type="entry name" value="DUF4054"/>
    <property type="match status" value="1"/>
</dbReference>
<proteinExistence type="predicted"/>
<dbReference type="RefSeq" id="WP_045361952.1">
    <property type="nucleotide sequence ID" value="NZ_AP018150.1"/>
</dbReference>
<name>A0A2Z6EVL4_9BURK</name>